<name>A0A087D2V8_BIFRU</name>
<sequence>MFGDWSSAAGIRGFRFVRSPFFFCRKVLRLFLADANDSLVIVLFHMEPSAYCAIISIGLFPSISLDACGLLSVCAD</sequence>
<keyword evidence="2" id="KW-1185">Reference proteome</keyword>
<dbReference type="EMBL" id="JGZL01000007">
    <property type="protein sequence ID" value="KFI89858.1"/>
    <property type="molecule type" value="Genomic_DNA"/>
</dbReference>
<evidence type="ECO:0000313" key="1">
    <source>
        <dbReference type="EMBL" id="KFI89858.1"/>
    </source>
</evidence>
<proteinExistence type="predicted"/>
<evidence type="ECO:0000313" key="2">
    <source>
        <dbReference type="Proteomes" id="UP000029078"/>
    </source>
</evidence>
<dbReference type="Proteomes" id="UP000029078">
    <property type="component" value="Unassembled WGS sequence"/>
</dbReference>
<protein>
    <submittedName>
        <fullName evidence="1">Uncharacterized protein</fullName>
    </submittedName>
</protein>
<gene>
    <name evidence="1" type="ORF">BRUM_1078</name>
</gene>
<dbReference type="STRING" id="78346.BRUM_1078"/>
<accession>A0A087D2V8</accession>
<dbReference type="AlphaFoldDB" id="A0A087D2V8"/>
<reference evidence="1 2" key="1">
    <citation type="submission" date="2014-03" db="EMBL/GenBank/DDBJ databases">
        <title>Genomics of Bifidobacteria.</title>
        <authorList>
            <person name="Ventura M."/>
            <person name="Milani C."/>
            <person name="Lugli G.A."/>
        </authorList>
    </citation>
    <scope>NUCLEOTIDE SEQUENCE [LARGE SCALE GENOMIC DNA]</scope>
    <source>
        <strain evidence="1 2">LMG 21811</strain>
    </source>
</reference>
<comment type="caution">
    <text evidence="1">The sequence shown here is derived from an EMBL/GenBank/DDBJ whole genome shotgun (WGS) entry which is preliminary data.</text>
</comment>
<organism evidence="1 2">
    <name type="scientific">Bifidobacterium ruminantium</name>
    <dbReference type="NCBI Taxonomy" id="78346"/>
    <lineage>
        <taxon>Bacteria</taxon>
        <taxon>Bacillati</taxon>
        <taxon>Actinomycetota</taxon>
        <taxon>Actinomycetes</taxon>
        <taxon>Bifidobacteriales</taxon>
        <taxon>Bifidobacteriaceae</taxon>
        <taxon>Bifidobacterium</taxon>
    </lineage>
</organism>